<evidence type="ECO:0000256" key="1">
    <source>
        <dbReference type="ARBA" id="ARBA00010398"/>
    </source>
</evidence>
<dbReference type="PANTHER" id="PTHR45833">
    <property type="entry name" value="METHIONINE SYNTHASE"/>
    <property type="match status" value="1"/>
</dbReference>
<comment type="similarity">
    <text evidence="1">Belongs to the vitamin-B12 dependent methionine synthase family.</text>
</comment>
<evidence type="ECO:0000256" key="4">
    <source>
        <dbReference type="ARBA" id="ARBA00022679"/>
    </source>
</evidence>
<keyword evidence="3" id="KW-0846">Cobalamin</keyword>
<evidence type="ECO:0000256" key="5">
    <source>
        <dbReference type="ARBA" id="ARBA00022723"/>
    </source>
</evidence>
<dbReference type="EMBL" id="BARW01035219">
    <property type="protein sequence ID" value="GAJ18689.1"/>
    <property type="molecule type" value="Genomic_DNA"/>
</dbReference>
<keyword evidence="2" id="KW-0489">Methyltransferase</keyword>
<dbReference type="GO" id="GO:0032259">
    <property type="term" value="P:methylation"/>
    <property type="evidence" value="ECO:0007669"/>
    <property type="project" value="UniProtKB-KW"/>
</dbReference>
<evidence type="ECO:0000313" key="8">
    <source>
        <dbReference type="EMBL" id="GAJ18689.1"/>
    </source>
</evidence>
<comment type="caution">
    <text evidence="8">The sequence shown here is derived from an EMBL/GenBank/DDBJ whole genome shotgun (WGS) entry which is preliminary data.</text>
</comment>
<organism evidence="8">
    <name type="scientific">marine sediment metagenome</name>
    <dbReference type="NCBI Taxonomy" id="412755"/>
    <lineage>
        <taxon>unclassified sequences</taxon>
        <taxon>metagenomes</taxon>
        <taxon>ecological metagenomes</taxon>
    </lineage>
</organism>
<reference evidence="8" key="1">
    <citation type="journal article" date="2014" name="Front. Microbiol.">
        <title>High frequency of phylogenetically diverse reductive dehalogenase-homologous genes in deep subseafloor sedimentary metagenomes.</title>
        <authorList>
            <person name="Kawai M."/>
            <person name="Futagami T."/>
            <person name="Toyoda A."/>
            <person name="Takaki Y."/>
            <person name="Nishi S."/>
            <person name="Hori S."/>
            <person name="Arai W."/>
            <person name="Tsubouchi T."/>
            <person name="Morono Y."/>
            <person name="Uchiyama I."/>
            <person name="Ito T."/>
            <person name="Fujiyama A."/>
            <person name="Inagaki F."/>
            <person name="Takami H."/>
        </authorList>
    </citation>
    <scope>NUCLEOTIDE SEQUENCE</scope>
    <source>
        <strain evidence="8">Expedition CK06-06</strain>
    </source>
</reference>
<feature type="domain" description="Pterin-binding" evidence="7">
    <location>
        <begin position="1"/>
        <end position="212"/>
    </location>
</feature>
<dbReference type="SUPFAM" id="SSF51717">
    <property type="entry name" value="Dihydropteroate synthetase-like"/>
    <property type="match status" value="1"/>
</dbReference>
<evidence type="ECO:0000256" key="3">
    <source>
        <dbReference type="ARBA" id="ARBA00022628"/>
    </source>
</evidence>
<accession>X1UMD3</accession>
<dbReference type="InterPro" id="IPR011005">
    <property type="entry name" value="Dihydropteroate_synth-like_sf"/>
</dbReference>
<evidence type="ECO:0000259" key="7">
    <source>
        <dbReference type="PROSITE" id="PS50972"/>
    </source>
</evidence>
<dbReference type="InterPro" id="IPR000489">
    <property type="entry name" value="Pterin-binding_dom"/>
</dbReference>
<dbReference type="PANTHER" id="PTHR45833:SF1">
    <property type="entry name" value="METHIONINE SYNTHASE"/>
    <property type="match status" value="1"/>
</dbReference>
<dbReference type="GO" id="GO:0008705">
    <property type="term" value="F:methionine synthase activity"/>
    <property type="evidence" value="ECO:0007669"/>
    <property type="project" value="TreeGrafter"/>
</dbReference>
<dbReference type="Gene3D" id="3.20.20.20">
    <property type="entry name" value="Dihydropteroate synthase-like"/>
    <property type="match status" value="1"/>
</dbReference>
<dbReference type="AlphaFoldDB" id="X1UMD3"/>
<feature type="non-terminal residue" evidence="8">
    <location>
        <position position="1"/>
    </location>
</feature>
<keyword evidence="6" id="KW-0170">Cobalt</keyword>
<dbReference type="GO" id="GO:0046653">
    <property type="term" value="P:tetrahydrofolate metabolic process"/>
    <property type="evidence" value="ECO:0007669"/>
    <property type="project" value="TreeGrafter"/>
</dbReference>
<dbReference type="GO" id="GO:0031419">
    <property type="term" value="F:cobalamin binding"/>
    <property type="evidence" value="ECO:0007669"/>
    <property type="project" value="UniProtKB-KW"/>
</dbReference>
<keyword evidence="4" id="KW-0808">Transferase</keyword>
<dbReference type="PROSITE" id="PS50972">
    <property type="entry name" value="PTERIN_BINDING"/>
    <property type="match status" value="1"/>
</dbReference>
<dbReference type="InterPro" id="IPR050554">
    <property type="entry name" value="Met_Synthase/Corrinoid"/>
</dbReference>
<sequence>SQVEQGAAIIDINVGAMGVDEVAALPEAVRVVSEVVGVPLCLDSSDPQALEAALKVCPGKPLINSTTGEEKALDIILPLAREFGVAVIALCHDEEGIVNDPEKRFRVAEKIIRRARDYHLQEANILIDPLVLTVGAEATAGVVSLNAACLISERLGLNLTMGASNVSFGLPNRHFINNNFLAMAIWCGVNAPIVNPAAKELMETILAADLLRGKDCYAARYIRHC</sequence>
<gene>
    <name evidence="8" type="ORF">S12H4_54988</name>
</gene>
<dbReference type="Pfam" id="PF00809">
    <property type="entry name" value="Pterin_bind"/>
    <property type="match status" value="1"/>
</dbReference>
<keyword evidence="5" id="KW-0479">Metal-binding</keyword>
<feature type="non-terminal residue" evidence="8">
    <location>
        <position position="225"/>
    </location>
</feature>
<protein>
    <recommendedName>
        <fullName evidence="7">Pterin-binding domain-containing protein</fullName>
    </recommendedName>
</protein>
<dbReference type="GO" id="GO:0046872">
    <property type="term" value="F:metal ion binding"/>
    <property type="evidence" value="ECO:0007669"/>
    <property type="project" value="UniProtKB-KW"/>
</dbReference>
<name>X1UMD3_9ZZZZ</name>
<dbReference type="GO" id="GO:0050667">
    <property type="term" value="P:homocysteine metabolic process"/>
    <property type="evidence" value="ECO:0007669"/>
    <property type="project" value="TreeGrafter"/>
</dbReference>
<proteinExistence type="inferred from homology"/>
<dbReference type="GO" id="GO:0005829">
    <property type="term" value="C:cytosol"/>
    <property type="evidence" value="ECO:0007669"/>
    <property type="project" value="TreeGrafter"/>
</dbReference>
<evidence type="ECO:0000256" key="2">
    <source>
        <dbReference type="ARBA" id="ARBA00022603"/>
    </source>
</evidence>
<evidence type="ECO:0000256" key="6">
    <source>
        <dbReference type="ARBA" id="ARBA00023285"/>
    </source>
</evidence>